<feature type="signal peptide" evidence="1">
    <location>
        <begin position="1"/>
        <end position="23"/>
    </location>
</feature>
<evidence type="ECO:0008006" key="4">
    <source>
        <dbReference type="Google" id="ProtNLM"/>
    </source>
</evidence>
<keyword evidence="3" id="KW-1185">Reference proteome</keyword>
<dbReference type="EMBL" id="JACHWZ010000005">
    <property type="protein sequence ID" value="MBB3060512.1"/>
    <property type="molecule type" value="Genomic_DNA"/>
</dbReference>
<evidence type="ECO:0000313" key="3">
    <source>
        <dbReference type="Proteomes" id="UP000535937"/>
    </source>
</evidence>
<accession>A0A7W4WA52</accession>
<evidence type="ECO:0000313" key="2">
    <source>
        <dbReference type="EMBL" id="MBB3060512.1"/>
    </source>
</evidence>
<proteinExistence type="predicted"/>
<sequence>MNIRLSNPLLALCCCALATTAAADDKADINFEASAGLEYDNNLTVQELDRVANVADTATLLNARVEGRFNPTEKLTLKGGYRHTRKAYREFDEFDQTVGNLSFEASYDFSLLTLGSSYHRANADLAGEPFLELEQRSLYAGKLLNDRFYLRAALNQRDKTFSDNPARDAAADSVDTDLFVFFNEAASFFSLGLSFEDEDADSNLFDYRGFGFRGRYSNRFSLWGRDNTFQLAWRRTERDYSAFNPAIDGPRNDVRSTLETRWEIELSPAISAVGKVEYGNHDSDLESADYSETLASLMLKASF</sequence>
<comment type="caution">
    <text evidence="2">The sequence shown here is derived from an EMBL/GenBank/DDBJ whole genome shotgun (WGS) entry which is preliminary data.</text>
</comment>
<dbReference type="RefSeq" id="WP_183457971.1">
    <property type="nucleotide sequence ID" value="NZ_JACHWZ010000005.1"/>
</dbReference>
<name>A0A7W4WA52_9GAMM</name>
<evidence type="ECO:0000256" key="1">
    <source>
        <dbReference type="SAM" id="SignalP"/>
    </source>
</evidence>
<feature type="chain" id="PRO_5031361053" description="Beta-barrel porin 2" evidence="1">
    <location>
        <begin position="24"/>
        <end position="303"/>
    </location>
</feature>
<dbReference type="AlphaFoldDB" id="A0A7W4WA52"/>
<organism evidence="2 3">
    <name type="scientific">Microbulbifer rhizosphaerae</name>
    <dbReference type="NCBI Taxonomy" id="1562603"/>
    <lineage>
        <taxon>Bacteria</taxon>
        <taxon>Pseudomonadati</taxon>
        <taxon>Pseudomonadota</taxon>
        <taxon>Gammaproteobacteria</taxon>
        <taxon>Cellvibrionales</taxon>
        <taxon>Microbulbiferaceae</taxon>
        <taxon>Microbulbifer</taxon>
    </lineage>
</organism>
<reference evidence="2 3" key="1">
    <citation type="submission" date="2020-08" db="EMBL/GenBank/DDBJ databases">
        <title>Genomic Encyclopedia of Type Strains, Phase III (KMG-III): the genomes of soil and plant-associated and newly described type strains.</title>
        <authorList>
            <person name="Whitman W."/>
        </authorList>
    </citation>
    <scope>NUCLEOTIDE SEQUENCE [LARGE SCALE GENOMIC DNA]</scope>
    <source>
        <strain evidence="2 3">CECT 8799</strain>
    </source>
</reference>
<gene>
    <name evidence="2" type="ORF">FHS09_001331</name>
</gene>
<protein>
    <recommendedName>
        <fullName evidence="4">Beta-barrel porin 2</fullName>
    </recommendedName>
</protein>
<dbReference type="Proteomes" id="UP000535937">
    <property type="component" value="Unassembled WGS sequence"/>
</dbReference>
<keyword evidence="1" id="KW-0732">Signal</keyword>